<dbReference type="Pfam" id="PF17921">
    <property type="entry name" value="Integrase_H2C2"/>
    <property type="match status" value="1"/>
</dbReference>
<name>A0A0D0V8K4_9TREE</name>
<dbReference type="HOGENOM" id="CLU_950004_0_0_1"/>
<evidence type="ECO:0000259" key="1">
    <source>
        <dbReference type="Pfam" id="PF17921"/>
    </source>
</evidence>
<accession>A0A0D0V8K4</accession>
<gene>
    <name evidence="2" type="ORF">I313_00697</name>
</gene>
<organism evidence="2 3">
    <name type="scientific">Cryptococcus deuterogattii Ram5</name>
    <dbReference type="NCBI Taxonomy" id="1296110"/>
    <lineage>
        <taxon>Eukaryota</taxon>
        <taxon>Fungi</taxon>
        <taxon>Dikarya</taxon>
        <taxon>Basidiomycota</taxon>
        <taxon>Agaricomycotina</taxon>
        <taxon>Tremellomycetes</taxon>
        <taxon>Tremellales</taxon>
        <taxon>Cryptococcaceae</taxon>
        <taxon>Cryptococcus</taxon>
        <taxon>Cryptococcus gattii species complex</taxon>
    </lineage>
</organism>
<dbReference type="InterPro" id="IPR041588">
    <property type="entry name" value="Integrase_H2C2"/>
</dbReference>
<sequence>MGAFMPLVTHFLTADTFISSVMYFVKIKSNISALLNPPDPSPTVLMLPSSSKPMQHIRQTNGGSFFALQQPTVMSDTGYTANLHDEYAAYGYAEEGMGEKALFDADAPPLPPAEPLDPETIRWLSAYPTDPELTSLISSLRANKLNDDFLLSSVGLLYLRPETDEEQALLVPPVGVIRKELIEDAHLEPSPYSEQVPVGDLAHNNIEIMVASLGDTFWWDGLARDCQECFEKCQVCKVRKRKDEIEAQAGMTTLP</sequence>
<dbReference type="AlphaFoldDB" id="A0A0D0V8K4"/>
<reference evidence="2 3" key="1">
    <citation type="submission" date="2015-01" db="EMBL/GenBank/DDBJ databases">
        <title>The Genome Sequence of Cryptococcus gattii Ram5.</title>
        <authorList>
            <consortium name="The Broad Institute Genomics Platform"/>
            <person name="Cuomo C."/>
            <person name="Litvintseva A."/>
            <person name="Chen Y."/>
            <person name="Heitman J."/>
            <person name="Sun S."/>
            <person name="Springer D."/>
            <person name="Dromer F."/>
            <person name="Young S."/>
            <person name="Zeng Q."/>
            <person name="Gargeya S."/>
            <person name="Abouelleil A."/>
            <person name="Alvarado L."/>
            <person name="Chapman S.B."/>
            <person name="Gainer-Dewar J."/>
            <person name="Goldberg J."/>
            <person name="Griggs A."/>
            <person name="Gujja S."/>
            <person name="Hansen M."/>
            <person name="Howarth C."/>
            <person name="Imamovic A."/>
            <person name="Larimer J."/>
            <person name="Murphy C."/>
            <person name="Naylor J."/>
            <person name="Pearson M."/>
            <person name="Priest M."/>
            <person name="Roberts A."/>
            <person name="Saif S."/>
            <person name="Shea T."/>
            <person name="Sykes S."/>
            <person name="Wortman J."/>
            <person name="Nusbaum C."/>
            <person name="Birren B."/>
        </authorList>
    </citation>
    <scope>NUCLEOTIDE SEQUENCE [LARGE SCALE GENOMIC DNA]</scope>
    <source>
        <strain evidence="2 3">Ram5</strain>
    </source>
</reference>
<evidence type="ECO:0000313" key="2">
    <source>
        <dbReference type="EMBL" id="KIR43851.1"/>
    </source>
</evidence>
<dbReference type="EMBL" id="KN847896">
    <property type="protein sequence ID" value="KIR43851.1"/>
    <property type="molecule type" value="Genomic_DNA"/>
</dbReference>
<protein>
    <recommendedName>
        <fullName evidence="1">Integrase zinc-binding domain-containing protein</fullName>
    </recommendedName>
</protein>
<dbReference type="OrthoDB" id="2574195at2759"/>
<evidence type="ECO:0000313" key="3">
    <source>
        <dbReference type="Proteomes" id="UP000053392"/>
    </source>
</evidence>
<proteinExistence type="predicted"/>
<dbReference type="Proteomes" id="UP000053392">
    <property type="component" value="Unassembled WGS sequence"/>
</dbReference>
<keyword evidence="3" id="KW-1185">Reference proteome</keyword>
<dbReference type="Gene3D" id="1.10.340.70">
    <property type="match status" value="1"/>
</dbReference>
<feature type="domain" description="Integrase zinc-binding" evidence="1">
    <location>
        <begin position="202"/>
        <end position="241"/>
    </location>
</feature>